<dbReference type="Pfam" id="PF07635">
    <property type="entry name" value="PSCyt1"/>
    <property type="match status" value="1"/>
</dbReference>
<gene>
    <name evidence="5" type="ORF">LF1_04120</name>
</gene>
<dbReference type="Pfam" id="PF07583">
    <property type="entry name" value="PSCyt2"/>
    <property type="match status" value="1"/>
</dbReference>
<keyword evidence="1" id="KW-0732">Signal</keyword>
<accession>A0A5B1CCI0</accession>
<feature type="domain" description="DUF1553" evidence="3">
    <location>
        <begin position="422"/>
        <end position="679"/>
    </location>
</feature>
<dbReference type="AlphaFoldDB" id="A0A5B1CCI0"/>
<sequence precursor="true">MHRLLSLQFHLLTFTLALAALASQAKAVDFNRDVRPILSDKCYVCHGPDAEARQAGLRFDTEEGALDAIVAGDPDDSDLVFRIESDDEDTVMPPPDSHLVLSDKEKATLRRWISQGAKWEGHWAFEPILRPGEPGVGVNPIDAFVISGLDAKAITPAQPSDRATWLRRVTQDLIGLPPSIAEIDAFLIDQSPVACEKVVDRLLASDDYAERMATIWLDNARYADSNGFQFDNQRTMWPWRDWVIQAFQQNMPYDQFVTEQLAGDLLENPTQQQLIATGFNRNHGYSVEGGITDEEYRVTYANDKTSTAGTLFLGLTMDCTRCHDHKYDPLDMDDYYSLYAFFNTSAESGAPGEPGRDQMAAAPFIEHGFSEDNSSKPVLAMVMKEEPRTTYILKQGLFDQPGEEVSPRTPKVLPSFDGYLPNRLGLARWLCSDDNPLFARVTVNRLWQQFFGIGLVKTSDNFGLQGELPSHPQLLDWLAAEFRDSGWDLQTVIRHIVLSATYRQSSNFRTSIDDPENRLLARGPSFRLPAELIRDQALFASGLLTGKIGGPSVMPYQPPGVWEDLNAPPSHVETYTQSDGSDLYRKSLYTYWRRAAPHPAMATFDSPSRNVCTVQRMATNTPLQALVTLHDPTYIEAARAMGEANAGMSQEAGLAIAQGFREILSRQPRDVELRLLEDLYQDRLDFYRHNPDAAERLLSVGHRVVKRGIDKPHVAALTDVYHTVFNLSETLSRK</sequence>
<proteinExistence type="predicted"/>
<dbReference type="GO" id="GO:0020037">
    <property type="term" value="F:heme binding"/>
    <property type="evidence" value="ECO:0007669"/>
    <property type="project" value="InterPro"/>
</dbReference>
<comment type="caution">
    <text evidence="5">The sequence shown here is derived from an EMBL/GenBank/DDBJ whole genome shotgun (WGS) entry which is preliminary data.</text>
</comment>
<dbReference type="PANTHER" id="PTHR35889">
    <property type="entry name" value="CYCLOINULO-OLIGOSACCHARIDE FRUCTANOTRANSFERASE-RELATED"/>
    <property type="match status" value="1"/>
</dbReference>
<evidence type="ECO:0000313" key="6">
    <source>
        <dbReference type="Proteomes" id="UP000322699"/>
    </source>
</evidence>
<feature type="chain" id="PRO_5022756492" evidence="1">
    <location>
        <begin position="20"/>
        <end position="734"/>
    </location>
</feature>
<feature type="domain" description="Cytochrome C Planctomycete-type" evidence="4">
    <location>
        <begin position="42"/>
        <end position="96"/>
    </location>
</feature>
<dbReference type="Proteomes" id="UP000322699">
    <property type="component" value="Unassembled WGS sequence"/>
</dbReference>
<dbReference type="GO" id="GO:0009055">
    <property type="term" value="F:electron transfer activity"/>
    <property type="evidence" value="ECO:0007669"/>
    <property type="project" value="InterPro"/>
</dbReference>
<evidence type="ECO:0000259" key="2">
    <source>
        <dbReference type="Pfam" id="PF07583"/>
    </source>
</evidence>
<dbReference type="InterPro" id="IPR022655">
    <property type="entry name" value="DUF1553"/>
</dbReference>
<evidence type="ECO:0000256" key="1">
    <source>
        <dbReference type="SAM" id="SignalP"/>
    </source>
</evidence>
<name>A0A5B1CCI0_9BACT</name>
<feature type="signal peptide" evidence="1">
    <location>
        <begin position="1"/>
        <end position="19"/>
    </location>
</feature>
<dbReference type="InterPro" id="IPR011429">
    <property type="entry name" value="Cyt_c_Planctomycete-type"/>
</dbReference>
<protein>
    <submittedName>
        <fullName evidence="5">Planctomycete cytochrome C</fullName>
    </submittedName>
</protein>
<dbReference type="InterPro" id="IPR011444">
    <property type="entry name" value="DUF1549"/>
</dbReference>
<dbReference type="EMBL" id="VRLW01000001">
    <property type="protein sequence ID" value="KAA1257922.1"/>
    <property type="molecule type" value="Genomic_DNA"/>
</dbReference>
<evidence type="ECO:0000259" key="3">
    <source>
        <dbReference type="Pfam" id="PF07587"/>
    </source>
</evidence>
<dbReference type="SUPFAM" id="SSF46626">
    <property type="entry name" value="Cytochrome c"/>
    <property type="match status" value="1"/>
</dbReference>
<dbReference type="Pfam" id="PF07587">
    <property type="entry name" value="PSD1"/>
    <property type="match status" value="1"/>
</dbReference>
<keyword evidence="6" id="KW-1185">Reference proteome</keyword>
<evidence type="ECO:0000313" key="5">
    <source>
        <dbReference type="EMBL" id="KAA1257922.1"/>
    </source>
</evidence>
<dbReference type="InterPro" id="IPR036909">
    <property type="entry name" value="Cyt_c-like_dom_sf"/>
</dbReference>
<organism evidence="5 6">
    <name type="scientific">Rubripirellula obstinata</name>
    <dbReference type="NCBI Taxonomy" id="406547"/>
    <lineage>
        <taxon>Bacteria</taxon>
        <taxon>Pseudomonadati</taxon>
        <taxon>Planctomycetota</taxon>
        <taxon>Planctomycetia</taxon>
        <taxon>Pirellulales</taxon>
        <taxon>Pirellulaceae</taxon>
        <taxon>Rubripirellula</taxon>
    </lineage>
</organism>
<dbReference type="PANTHER" id="PTHR35889:SF3">
    <property type="entry name" value="F-BOX DOMAIN-CONTAINING PROTEIN"/>
    <property type="match status" value="1"/>
</dbReference>
<feature type="domain" description="DUF1549" evidence="2">
    <location>
        <begin position="140"/>
        <end position="345"/>
    </location>
</feature>
<evidence type="ECO:0000259" key="4">
    <source>
        <dbReference type="Pfam" id="PF07635"/>
    </source>
</evidence>
<reference evidence="5 6" key="1">
    <citation type="submission" date="2019-08" db="EMBL/GenBank/DDBJ databases">
        <title>Deep-cultivation of Planctomycetes and their phenomic and genomic characterization uncovers novel biology.</title>
        <authorList>
            <person name="Wiegand S."/>
            <person name="Jogler M."/>
            <person name="Boedeker C."/>
            <person name="Pinto D."/>
            <person name="Vollmers J."/>
            <person name="Rivas-Marin E."/>
            <person name="Kohn T."/>
            <person name="Peeters S.H."/>
            <person name="Heuer A."/>
            <person name="Rast P."/>
            <person name="Oberbeckmann S."/>
            <person name="Bunk B."/>
            <person name="Jeske O."/>
            <person name="Meyerdierks A."/>
            <person name="Storesund J.E."/>
            <person name="Kallscheuer N."/>
            <person name="Luecker S."/>
            <person name="Lage O.M."/>
            <person name="Pohl T."/>
            <person name="Merkel B.J."/>
            <person name="Hornburger P."/>
            <person name="Mueller R.-W."/>
            <person name="Bruemmer F."/>
            <person name="Labrenz M."/>
            <person name="Spormann A.M."/>
            <person name="Op Den Camp H."/>
            <person name="Overmann J."/>
            <person name="Amann R."/>
            <person name="Jetten M.S.M."/>
            <person name="Mascher T."/>
            <person name="Medema M.H."/>
            <person name="Devos D.P."/>
            <person name="Kaster A.-K."/>
            <person name="Ovreas L."/>
            <person name="Rohde M."/>
            <person name="Galperin M.Y."/>
            <person name="Jogler C."/>
        </authorList>
    </citation>
    <scope>NUCLEOTIDE SEQUENCE [LARGE SCALE GENOMIC DNA]</scope>
    <source>
        <strain evidence="5 6">LF1</strain>
    </source>
</reference>